<name>I0JKS5_HALH3</name>
<dbReference type="HOGENOM" id="CLU_050026_1_1_9"/>
<sequence length="233" mass="27445">MSEIREIHVTSFVELHEAFAEYRRDNLWLFRGHSDIDWKLVPKAGREPYINSMDKNSFESWKRRAKEYLPTANSDWDFLSIAQHHGLATRLLDWTFNPLIAAFFAVNDNRETDACIFAYRNRYRERVIDTDYSDPFETDGIMKFKPNATARRITSQGGIFTIHGPPNLDLQDKFKDEGKLDKIIIGKEYRGELLFDLNHYGINHLSLFPDLDGLSRHVNFYMENQNFWVSQLD</sequence>
<protein>
    <recommendedName>
        <fullName evidence="1">FRG domain-containing protein</fullName>
    </recommendedName>
</protein>
<dbReference type="RefSeq" id="WP_014642646.1">
    <property type="nucleotide sequence ID" value="NC_017668.1"/>
</dbReference>
<dbReference type="Proteomes" id="UP000007397">
    <property type="component" value="Chromosome"/>
</dbReference>
<dbReference type="InterPro" id="IPR014966">
    <property type="entry name" value="FRG-dom"/>
</dbReference>
<organism evidence="2 3">
    <name type="scientific">Halobacillus halophilus (strain ATCC 35676 / DSM 2266 / JCM 20832 / KCTC 3685 / LMG 17431 / NBRC 102448 / NCIMB 2269)</name>
    <name type="common">Sporosarcina halophila</name>
    <dbReference type="NCBI Taxonomy" id="866895"/>
    <lineage>
        <taxon>Bacteria</taxon>
        <taxon>Bacillati</taxon>
        <taxon>Bacillota</taxon>
        <taxon>Bacilli</taxon>
        <taxon>Bacillales</taxon>
        <taxon>Bacillaceae</taxon>
        <taxon>Halobacillus</taxon>
    </lineage>
</organism>
<dbReference type="eggNOG" id="ENOG502Z9DH">
    <property type="taxonomic scope" value="Bacteria"/>
</dbReference>
<evidence type="ECO:0000313" key="3">
    <source>
        <dbReference type="Proteomes" id="UP000007397"/>
    </source>
</evidence>
<keyword evidence="3" id="KW-1185">Reference proteome</keyword>
<dbReference type="Pfam" id="PF08867">
    <property type="entry name" value="FRG"/>
    <property type="match status" value="1"/>
</dbReference>
<gene>
    <name evidence="2" type="ordered locus">HBHAL_2400</name>
</gene>
<dbReference type="KEGG" id="hhd:HBHAL_2400"/>
<evidence type="ECO:0000259" key="1">
    <source>
        <dbReference type="SMART" id="SM00901"/>
    </source>
</evidence>
<feature type="domain" description="FRG" evidence="1">
    <location>
        <begin position="24"/>
        <end position="117"/>
    </location>
</feature>
<evidence type="ECO:0000313" key="2">
    <source>
        <dbReference type="EMBL" id="CCG44745.1"/>
    </source>
</evidence>
<dbReference type="EMBL" id="HE717023">
    <property type="protein sequence ID" value="CCG44745.1"/>
    <property type="molecule type" value="Genomic_DNA"/>
</dbReference>
<dbReference type="SMART" id="SM00901">
    <property type="entry name" value="FRG"/>
    <property type="match status" value="1"/>
</dbReference>
<dbReference type="PATRIC" id="fig|866895.3.peg.1408"/>
<dbReference type="STRING" id="866895.HBHAL_2400"/>
<dbReference type="AlphaFoldDB" id="I0JKS5"/>
<accession>I0JKS5</accession>
<proteinExistence type="predicted"/>
<reference evidence="2 3" key="1">
    <citation type="journal article" date="2013" name="Environ. Microbiol.">
        <title>Chloride and organic osmolytes: a hybrid strategy to cope with elevated salinities by the moderately halophilic, chloride-dependent bacterium Halobacillus halophilus.</title>
        <authorList>
            <person name="Saum S.H."/>
            <person name="Pfeiffer F."/>
            <person name="Palm P."/>
            <person name="Rampp M."/>
            <person name="Schuster S.C."/>
            <person name="Muller V."/>
            <person name="Oesterhelt D."/>
        </authorList>
    </citation>
    <scope>NUCLEOTIDE SEQUENCE [LARGE SCALE GENOMIC DNA]</scope>
    <source>
        <strain evidence="3">ATCC 35676 / DSM 2266 / JCM 20832 / KCTC 3685 / LMG 17431 / NBRC 102448 / NCIMB 2269</strain>
    </source>
</reference>